<accession>A0ABW3NN46</accession>
<evidence type="ECO:0000256" key="1">
    <source>
        <dbReference type="SAM" id="Phobius"/>
    </source>
</evidence>
<dbReference type="RefSeq" id="WP_379593978.1">
    <property type="nucleotide sequence ID" value="NZ_JBHTKK010000028.1"/>
</dbReference>
<dbReference type="EMBL" id="JBHTKK010000028">
    <property type="protein sequence ID" value="MFD1067826.1"/>
    <property type="molecule type" value="Genomic_DNA"/>
</dbReference>
<sequence>MMKILQSILCGFGFVMIYVVIILCAPFILKMFSILGIPIHATIFGTGLFEMETSQGGFYSHLSLLGCILSFLTGIFFYYLLYPIQEKQKNRE</sequence>
<gene>
    <name evidence="2" type="ORF">ACFQ19_17600</name>
</gene>
<comment type="caution">
    <text evidence="2">The sequence shown here is derived from an EMBL/GenBank/DDBJ whole genome shotgun (WGS) entry which is preliminary data.</text>
</comment>
<keyword evidence="3" id="KW-1185">Reference proteome</keyword>
<organism evidence="2 3">
    <name type="scientific">Oceanobacillus locisalsi</name>
    <dbReference type="NCBI Taxonomy" id="546107"/>
    <lineage>
        <taxon>Bacteria</taxon>
        <taxon>Bacillati</taxon>
        <taxon>Bacillota</taxon>
        <taxon>Bacilli</taxon>
        <taxon>Bacillales</taxon>
        <taxon>Bacillaceae</taxon>
        <taxon>Oceanobacillus</taxon>
    </lineage>
</organism>
<evidence type="ECO:0000313" key="2">
    <source>
        <dbReference type="EMBL" id="MFD1067826.1"/>
    </source>
</evidence>
<keyword evidence="1" id="KW-0472">Membrane</keyword>
<keyword evidence="1" id="KW-0812">Transmembrane</keyword>
<reference evidence="3" key="1">
    <citation type="journal article" date="2019" name="Int. J. Syst. Evol. Microbiol.">
        <title>The Global Catalogue of Microorganisms (GCM) 10K type strain sequencing project: providing services to taxonomists for standard genome sequencing and annotation.</title>
        <authorList>
            <consortium name="The Broad Institute Genomics Platform"/>
            <consortium name="The Broad Institute Genome Sequencing Center for Infectious Disease"/>
            <person name="Wu L."/>
            <person name="Ma J."/>
        </authorList>
    </citation>
    <scope>NUCLEOTIDE SEQUENCE [LARGE SCALE GENOMIC DNA]</scope>
    <source>
        <strain evidence="3">CCUG 56608</strain>
    </source>
</reference>
<name>A0ABW3NN46_9BACI</name>
<keyword evidence="1" id="KW-1133">Transmembrane helix</keyword>
<protein>
    <submittedName>
        <fullName evidence="2">Uncharacterized protein</fullName>
    </submittedName>
</protein>
<feature type="transmembrane region" description="Helical" evidence="1">
    <location>
        <begin position="58"/>
        <end position="81"/>
    </location>
</feature>
<proteinExistence type="predicted"/>
<feature type="transmembrane region" description="Helical" evidence="1">
    <location>
        <begin position="7"/>
        <end position="29"/>
    </location>
</feature>
<dbReference type="Proteomes" id="UP001597041">
    <property type="component" value="Unassembled WGS sequence"/>
</dbReference>
<evidence type="ECO:0000313" key="3">
    <source>
        <dbReference type="Proteomes" id="UP001597041"/>
    </source>
</evidence>